<gene>
    <name evidence="8" type="ORF">Cci01nite_64130</name>
</gene>
<reference evidence="8 9" key="1">
    <citation type="submission" date="2021-01" db="EMBL/GenBank/DDBJ databases">
        <title>Whole genome shotgun sequence of Catellatospora citrea NBRC 14495.</title>
        <authorList>
            <person name="Komaki H."/>
            <person name="Tamura T."/>
        </authorList>
    </citation>
    <scope>NUCLEOTIDE SEQUENCE [LARGE SCALE GENOMIC DNA]</scope>
    <source>
        <strain evidence="8 9">NBRC 14495</strain>
    </source>
</reference>
<dbReference type="AlphaFoldDB" id="A0A8J3KU71"/>
<sequence>MTDAPHGRAAALHILATGYTTSTGPGVAATVSLVVDGDLRIVFDPGMVAHAAVIPDALAALGLAPADVTDVVLSHHHPDNVLNAGLFTAARMHDHKAIYRGHEWTDRDAEGYAFSDSVRLISTPGHSHEDITLLVGTPEGVVALAGDLWWRADGPADDPVAPDRAQLRASRERVLAVADRVVPGHGAPFTPDGTTPR</sequence>
<dbReference type="EMBL" id="BONH01000038">
    <property type="protein sequence ID" value="GIG01320.1"/>
    <property type="molecule type" value="Genomic_DNA"/>
</dbReference>
<organism evidence="8 9">
    <name type="scientific">Catellatospora citrea</name>
    <dbReference type="NCBI Taxonomy" id="53366"/>
    <lineage>
        <taxon>Bacteria</taxon>
        <taxon>Bacillati</taxon>
        <taxon>Actinomycetota</taxon>
        <taxon>Actinomycetes</taxon>
        <taxon>Micromonosporales</taxon>
        <taxon>Micromonosporaceae</taxon>
        <taxon>Catellatospora</taxon>
    </lineage>
</organism>
<dbReference type="InterPro" id="IPR036866">
    <property type="entry name" value="RibonucZ/Hydroxyglut_hydro"/>
</dbReference>
<dbReference type="SUPFAM" id="SSF56281">
    <property type="entry name" value="Metallo-hydrolase/oxidoreductase"/>
    <property type="match status" value="1"/>
</dbReference>
<dbReference type="InterPro" id="IPR039344">
    <property type="entry name" value="MBLAC1"/>
</dbReference>
<keyword evidence="9" id="KW-1185">Reference proteome</keyword>
<accession>A0A8J3KU71</accession>
<feature type="domain" description="Metallo-beta-lactamase" evidence="7">
    <location>
        <begin position="28"/>
        <end position="185"/>
    </location>
</feature>
<comment type="function">
    <text evidence="6">Endoribonuclease that catalyzes the hydrolysis of histone-coding pre-mRNA 3'-end. Involved in histone pre-mRNA processing during the S-phase of the cell cycle, which is required for entering/progressing through S-phase. Cleaves histone pre-mRNA at a major and a minor cleavage site after the 5'-ACCCA-3' and the 5'-ACCCACA-3' sequence, respectively, and located downstream of the stem-loop. May require the presence of the HDE element located at the histone pre-RNA 3'-end to avoid non-specific cleavage.</text>
</comment>
<dbReference type="InterPro" id="IPR001279">
    <property type="entry name" value="Metallo-B-lactamas"/>
</dbReference>
<evidence type="ECO:0000313" key="8">
    <source>
        <dbReference type="EMBL" id="GIG01320.1"/>
    </source>
</evidence>
<comment type="catalytic activity">
    <reaction evidence="5">
        <text>a ribonucleotidyl-ribonucleotide-RNA + H2O = a 3'-end ribonucleotide-RNA + a 5'-end 5'-phospho-ribonucleoside-RNA + H(+)</text>
        <dbReference type="Rhea" id="RHEA:68096"/>
        <dbReference type="Rhea" id="RHEA-COMP:15179"/>
        <dbReference type="Rhea" id="RHEA-COMP:17355"/>
        <dbReference type="Rhea" id="RHEA-COMP:17428"/>
        <dbReference type="ChEBI" id="CHEBI:15377"/>
        <dbReference type="ChEBI" id="CHEBI:15378"/>
        <dbReference type="ChEBI" id="CHEBI:74896"/>
        <dbReference type="ChEBI" id="CHEBI:138282"/>
        <dbReference type="ChEBI" id="CHEBI:173118"/>
    </reaction>
    <physiologicalReaction direction="left-to-right" evidence="5">
        <dbReference type="Rhea" id="RHEA:68097"/>
    </physiologicalReaction>
</comment>
<comment type="subcellular location">
    <subcellularLocation>
        <location evidence="1">Cytoplasm</location>
        <location evidence="1">Cytosol</location>
    </subcellularLocation>
</comment>
<dbReference type="Gene3D" id="3.60.15.10">
    <property type="entry name" value="Ribonuclease Z/Hydroxyacylglutathione hydrolase-like"/>
    <property type="match status" value="1"/>
</dbReference>
<dbReference type="Proteomes" id="UP000659904">
    <property type="component" value="Unassembled WGS sequence"/>
</dbReference>
<comment type="subunit">
    <text evidence="2">Homodimer.</text>
</comment>
<dbReference type="RefSeq" id="WP_120317114.1">
    <property type="nucleotide sequence ID" value="NZ_BONH01000038.1"/>
</dbReference>
<protein>
    <recommendedName>
        <fullName evidence="3">Metallo-beta-lactamase domain-containing protein 1</fullName>
    </recommendedName>
    <alternativeName>
        <fullName evidence="4">Endoribonuclease MBLAC1</fullName>
    </alternativeName>
</protein>
<evidence type="ECO:0000256" key="4">
    <source>
        <dbReference type="ARBA" id="ARBA00032988"/>
    </source>
</evidence>
<evidence type="ECO:0000256" key="2">
    <source>
        <dbReference type="ARBA" id="ARBA00011738"/>
    </source>
</evidence>
<name>A0A8J3KU71_9ACTN</name>
<dbReference type="Pfam" id="PF00753">
    <property type="entry name" value="Lactamase_B"/>
    <property type="match status" value="1"/>
</dbReference>
<evidence type="ECO:0000256" key="6">
    <source>
        <dbReference type="ARBA" id="ARBA00045869"/>
    </source>
</evidence>
<evidence type="ECO:0000313" key="9">
    <source>
        <dbReference type="Proteomes" id="UP000659904"/>
    </source>
</evidence>
<dbReference type="SMART" id="SM00849">
    <property type="entry name" value="Lactamase_B"/>
    <property type="match status" value="1"/>
</dbReference>
<proteinExistence type="predicted"/>
<dbReference type="PANTHER" id="PTHR23200">
    <property type="entry name" value="METALLO-BETA-LACTAMASE DOMAIN-CONTAINING PROTEIN 1"/>
    <property type="match status" value="1"/>
</dbReference>
<evidence type="ECO:0000256" key="5">
    <source>
        <dbReference type="ARBA" id="ARBA00044690"/>
    </source>
</evidence>
<comment type="caution">
    <text evidence="8">The sequence shown here is derived from an EMBL/GenBank/DDBJ whole genome shotgun (WGS) entry which is preliminary data.</text>
</comment>
<evidence type="ECO:0000259" key="7">
    <source>
        <dbReference type="SMART" id="SM00849"/>
    </source>
</evidence>
<evidence type="ECO:0000256" key="3">
    <source>
        <dbReference type="ARBA" id="ARBA00014856"/>
    </source>
</evidence>
<dbReference type="PANTHER" id="PTHR23200:SF48">
    <property type="entry name" value="METALLO-BETA-LACTAMASE DOMAIN-CONTAINING PROTEIN 1"/>
    <property type="match status" value="1"/>
</dbReference>
<dbReference type="GO" id="GO:0005829">
    <property type="term" value="C:cytosol"/>
    <property type="evidence" value="ECO:0007669"/>
    <property type="project" value="UniProtKB-SubCell"/>
</dbReference>
<dbReference type="CDD" id="cd07711">
    <property type="entry name" value="MBLAC1-like_MBL-fold"/>
    <property type="match status" value="1"/>
</dbReference>
<evidence type="ECO:0000256" key="1">
    <source>
        <dbReference type="ARBA" id="ARBA00004514"/>
    </source>
</evidence>